<evidence type="ECO:0008006" key="8">
    <source>
        <dbReference type="Google" id="ProtNLM"/>
    </source>
</evidence>
<keyword evidence="4 5" id="KW-0472">Membrane</keyword>
<organism evidence="6 7">
    <name type="scientific">Talaromyces rugulosus</name>
    <name type="common">Penicillium rugulosum</name>
    <dbReference type="NCBI Taxonomy" id="121627"/>
    <lineage>
        <taxon>Eukaryota</taxon>
        <taxon>Fungi</taxon>
        <taxon>Dikarya</taxon>
        <taxon>Ascomycota</taxon>
        <taxon>Pezizomycotina</taxon>
        <taxon>Eurotiomycetes</taxon>
        <taxon>Eurotiomycetidae</taxon>
        <taxon>Eurotiales</taxon>
        <taxon>Trichocomaceae</taxon>
        <taxon>Talaromyces</taxon>
        <taxon>Talaromyces sect. Islandici</taxon>
    </lineage>
</organism>
<dbReference type="RefSeq" id="XP_035349265.1">
    <property type="nucleotide sequence ID" value="XM_035493372.1"/>
</dbReference>
<feature type="transmembrane region" description="Helical" evidence="5">
    <location>
        <begin position="258"/>
        <end position="277"/>
    </location>
</feature>
<name>A0A7H8RBC2_TALRU</name>
<evidence type="ECO:0000256" key="3">
    <source>
        <dbReference type="ARBA" id="ARBA00022989"/>
    </source>
</evidence>
<feature type="transmembrane region" description="Helical" evidence="5">
    <location>
        <begin position="77"/>
        <end position="94"/>
    </location>
</feature>
<evidence type="ECO:0000313" key="6">
    <source>
        <dbReference type="EMBL" id="QKX63091.1"/>
    </source>
</evidence>
<proteinExistence type="predicted"/>
<dbReference type="PANTHER" id="PTHR23501">
    <property type="entry name" value="MAJOR FACILITATOR SUPERFAMILY"/>
    <property type="match status" value="1"/>
</dbReference>
<keyword evidence="2 5" id="KW-0812">Transmembrane</keyword>
<feature type="transmembrane region" description="Helical" evidence="5">
    <location>
        <begin position="138"/>
        <end position="161"/>
    </location>
</feature>
<gene>
    <name evidence="6" type="ORF">TRUGW13939_10259</name>
</gene>
<evidence type="ECO:0000256" key="5">
    <source>
        <dbReference type="SAM" id="Phobius"/>
    </source>
</evidence>
<feature type="transmembrane region" description="Helical" evidence="5">
    <location>
        <begin position="283"/>
        <end position="304"/>
    </location>
</feature>
<dbReference type="Proteomes" id="UP000509510">
    <property type="component" value="Chromosome V"/>
</dbReference>
<evidence type="ECO:0000256" key="2">
    <source>
        <dbReference type="ARBA" id="ARBA00022692"/>
    </source>
</evidence>
<dbReference type="PANTHER" id="PTHR23501:SF43">
    <property type="entry name" value="MULTIDRUG TRANSPORTER, PUTATIVE (AFU_ORTHOLOGUE AFUA_6G03040)-RELATED"/>
    <property type="match status" value="1"/>
</dbReference>
<protein>
    <recommendedName>
        <fullName evidence="8">Major facilitator superfamily (MFS) profile domain-containing protein</fullName>
    </recommendedName>
</protein>
<comment type="subcellular location">
    <subcellularLocation>
        <location evidence="1">Membrane</location>
        <topology evidence="1">Multi-pass membrane protein</topology>
    </subcellularLocation>
</comment>
<dbReference type="OrthoDB" id="440553at2759"/>
<accession>A0A7H8RBC2</accession>
<evidence type="ECO:0000256" key="1">
    <source>
        <dbReference type="ARBA" id="ARBA00004141"/>
    </source>
</evidence>
<feature type="transmembrane region" description="Helical" evidence="5">
    <location>
        <begin position="316"/>
        <end position="341"/>
    </location>
</feature>
<feature type="transmembrane region" description="Helical" evidence="5">
    <location>
        <begin position="173"/>
        <end position="196"/>
    </location>
</feature>
<dbReference type="AlphaFoldDB" id="A0A7H8RBC2"/>
<dbReference type="Gene3D" id="1.20.1250.20">
    <property type="entry name" value="MFS general substrate transporter like domains"/>
    <property type="match status" value="1"/>
</dbReference>
<dbReference type="SUPFAM" id="SSF103473">
    <property type="entry name" value="MFS general substrate transporter"/>
    <property type="match status" value="1"/>
</dbReference>
<keyword evidence="7" id="KW-1185">Reference proteome</keyword>
<dbReference type="EMBL" id="CP055902">
    <property type="protein sequence ID" value="QKX63091.1"/>
    <property type="molecule type" value="Genomic_DNA"/>
</dbReference>
<reference evidence="7" key="1">
    <citation type="submission" date="2020-06" db="EMBL/GenBank/DDBJ databases">
        <title>A chromosome-scale genome assembly of Talaromyces rugulosus W13939.</title>
        <authorList>
            <person name="Wang B."/>
            <person name="Guo L."/>
            <person name="Ye K."/>
            <person name="Wang L."/>
        </authorList>
    </citation>
    <scope>NUCLEOTIDE SEQUENCE [LARGE SCALE GENOMIC DNA]</scope>
    <source>
        <strain evidence="7">W13939</strain>
    </source>
</reference>
<dbReference type="GO" id="GO:0005886">
    <property type="term" value="C:plasma membrane"/>
    <property type="evidence" value="ECO:0007669"/>
    <property type="project" value="TreeGrafter"/>
</dbReference>
<feature type="transmembrane region" description="Helical" evidence="5">
    <location>
        <begin position="37"/>
        <end position="57"/>
    </location>
</feature>
<evidence type="ECO:0000256" key="4">
    <source>
        <dbReference type="ARBA" id="ARBA00023136"/>
    </source>
</evidence>
<sequence length="450" mass="49039">MVSLNCDEAYVPDETEVVQGQEGSPTNDSQSVNGWRLYILTAGLWLALFLSTVETTIVSTSLVSITDSLSGFDKRDWIVTAYLLTYTSFLTIYAKLGDVFGRKTMFVVGLGSFIIFSILCGISTHIEQLYLYLNIYKYILRVDSVGVMLLLAASTLLVYAFESGGTQFTWTSAVVIVTLIVGTILFVAFMIWEWWLQNQQSARVEPVFPPRILRNRIMVAMFATSFFAGFPFTSVVVNTPQRAQAVYAFSSQHAGIALFPLLLCSPLATLVSGYATSNVRVPPVYLVISGAVIQLVGVALTCSLPSHSPQFPPQQYVFEAIMGIGFGLTLTTILTLVPLVADSNDLPVTMGALSQVRILGGTLGLAVSATVLDSQISQTLKALRDPETLQAITDSFTAIDLLSLTDQQAVRVAFSEGFNKQSIVLAAFSAAALICSMFLWEESPRRVVKE</sequence>
<dbReference type="Gene3D" id="1.20.1720.10">
    <property type="entry name" value="Multidrug resistance protein D"/>
    <property type="match status" value="1"/>
</dbReference>
<feature type="transmembrane region" description="Helical" evidence="5">
    <location>
        <begin position="216"/>
        <end position="237"/>
    </location>
</feature>
<keyword evidence="3 5" id="KW-1133">Transmembrane helix</keyword>
<feature type="transmembrane region" description="Helical" evidence="5">
    <location>
        <begin position="422"/>
        <end position="440"/>
    </location>
</feature>
<dbReference type="InterPro" id="IPR036259">
    <property type="entry name" value="MFS_trans_sf"/>
</dbReference>
<evidence type="ECO:0000313" key="7">
    <source>
        <dbReference type="Proteomes" id="UP000509510"/>
    </source>
</evidence>
<dbReference type="KEGG" id="trg:TRUGW13939_10259"/>
<dbReference type="GO" id="GO:0022857">
    <property type="term" value="F:transmembrane transporter activity"/>
    <property type="evidence" value="ECO:0007669"/>
    <property type="project" value="TreeGrafter"/>
</dbReference>
<dbReference type="GeneID" id="55997740"/>
<feature type="transmembrane region" description="Helical" evidence="5">
    <location>
        <begin position="106"/>
        <end position="126"/>
    </location>
</feature>